<comment type="caution">
    <text evidence="1">The sequence shown here is derived from an EMBL/GenBank/DDBJ whole genome shotgun (WGS) entry which is preliminary data.</text>
</comment>
<dbReference type="AlphaFoldDB" id="A0A1V6RQD7"/>
<protein>
    <submittedName>
        <fullName evidence="1">Uncharacterized protein</fullName>
    </submittedName>
</protein>
<accession>A0A1V6RQD7</accession>
<name>A0A1V6RQD7_9EURO</name>
<organism evidence="1 2">
    <name type="scientific">Penicillium solitum</name>
    <dbReference type="NCBI Taxonomy" id="60172"/>
    <lineage>
        <taxon>Eukaryota</taxon>
        <taxon>Fungi</taxon>
        <taxon>Dikarya</taxon>
        <taxon>Ascomycota</taxon>
        <taxon>Pezizomycotina</taxon>
        <taxon>Eurotiomycetes</taxon>
        <taxon>Eurotiomycetidae</taxon>
        <taxon>Eurotiales</taxon>
        <taxon>Aspergillaceae</taxon>
        <taxon>Penicillium</taxon>
    </lineage>
</organism>
<proteinExistence type="predicted"/>
<evidence type="ECO:0000313" key="2">
    <source>
        <dbReference type="Proteomes" id="UP000191612"/>
    </source>
</evidence>
<sequence>MSQEMRNDLPFYLQWDERTETTLRLKSTIPVYIHLDLLYSNFLLQRILVKRSLAESETLVGLARQILKAMLAQIAVGQRCGSPFSELGWTTPYFGLTSAGILPIEVLRQTQNARLWPRERCFARSEVIQNLSNLASHIQYIILLQKGNYEICQQGRKVILYILDYVLAAPADASTPIRTVSNDLIPSDWLNEEWLNDGTHFIRWIDGISWNE</sequence>
<gene>
    <name evidence="1" type="ORF">PENSOL_c001G03764</name>
</gene>
<reference evidence="2" key="1">
    <citation type="journal article" date="2017" name="Nat. Microbiol.">
        <title>Global analysis of biosynthetic gene clusters reveals vast potential of secondary metabolite production in Penicillium species.</title>
        <authorList>
            <person name="Nielsen J.C."/>
            <person name="Grijseels S."/>
            <person name="Prigent S."/>
            <person name="Ji B."/>
            <person name="Dainat J."/>
            <person name="Nielsen K.F."/>
            <person name="Frisvad J.C."/>
            <person name="Workman M."/>
            <person name="Nielsen J."/>
        </authorList>
    </citation>
    <scope>NUCLEOTIDE SEQUENCE [LARGE SCALE GENOMIC DNA]</scope>
    <source>
        <strain evidence="2">IBT 29525</strain>
    </source>
</reference>
<evidence type="ECO:0000313" key="1">
    <source>
        <dbReference type="EMBL" id="OQE03876.1"/>
    </source>
</evidence>
<keyword evidence="2" id="KW-1185">Reference proteome</keyword>
<dbReference type="EMBL" id="MDYO01000001">
    <property type="protein sequence ID" value="OQE03876.1"/>
    <property type="molecule type" value="Genomic_DNA"/>
</dbReference>
<dbReference type="Proteomes" id="UP000191612">
    <property type="component" value="Unassembled WGS sequence"/>
</dbReference>